<proteinExistence type="predicted"/>
<dbReference type="GO" id="GO:0047974">
    <property type="term" value="F:guanosine deaminase activity"/>
    <property type="evidence" value="ECO:0007669"/>
    <property type="project" value="TreeGrafter"/>
</dbReference>
<dbReference type="EMBL" id="DWWC01000157">
    <property type="protein sequence ID" value="HJC69609.1"/>
    <property type="molecule type" value="Genomic_DNA"/>
</dbReference>
<reference evidence="2" key="1">
    <citation type="journal article" date="2021" name="PeerJ">
        <title>Extensive microbial diversity within the chicken gut microbiome revealed by metagenomics and culture.</title>
        <authorList>
            <person name="Gilroy R."/>
            <person name="Ravi A."/>
            <person name="Getino M."/>
            <person name="Pursley I."/>
            <person name="Horton D.L."/>
            <person name="Alikhan N.F."/>
            <person name="Baker D."/>
            <person name="Gharbi K."/>
            <person name="Hall N."/>
            <person name="Watson M."/>
            <person name="Adriaenssens E.M."/>
            <person name="Foster-Nyarko E."/>
            <person name="Jarju S."/>
            <person name="Secka A."/>
            <person name="Antonio M."/>
            <person name="Oren A."/>
            <person name="Chaudhuri R.R."/>
            <person name="La Ragione R."/>
            <person name="Hildebrand F."/>
            <person name="Pallen M.J."/>
        </authorList>
    </citation>
    <scope>NUCLEOTIDE SEQUENCE</scope>
    <source>
        <strain evidence="2">CHK130-7132</strain>
    </source>
</reference>
<dbReference type="AlphaFoldDB" id="A0A9D2TGY5"/>
<dbReference type="PROSITE" id="PS51747">
    <property type="entry name" value="CYT_DCMP_DEAMINASES_2"/>
    <property type="match status" value="1"/>
</dbReference>
<dbReference type="PANTHER" id="PTHR11079:SF161">
    <property type="entry name" value="CMP_DCMP-TYPE DEAMINASE DOMAIN-CONTAINING PROTEIN"/>
    <property type="match status" value="1"/>
</dbReference>
<comment type="caution">
    <text evidence="2">The sequence shown here is derived from an EMBL/GenBank/DDBJ whole genome shotgun (WGS) entry which is preliminary data.</text>
</comment>
<reference evidence="2" key="2">
    <citation type="submission" date="2021-04" db="EMBL/GenBank/DDBJ databases">
        <authorList>
            <person name="Gilroy R."/>
        </authorList>
    </citation>
    <scope>NUCLEOTIDE SEQUENCE</scope>
    <source>
        <strain evidence="2">CHK130-7132</strain>
    </source>
</reference>
<name>A0A9D2TGY5_9MICO</name>
<dbReference type="Pfam" id="PF00383">
    <property type="entry name" value="dCMP_cyt_deam_1"/>
    <property type="match status" value="1"/>
</dbReference>
<dbReference type="SUPFAM" id="SSF53927">
    <property type="entry name" value="Cytidine deaminase-like"/>
    <property type="match status" value="1"/>
</dbReference>
<evidence type="ECO:0000313" key="2">
    <source>
        <dbReference type="EMBL" id="HJC69609.1"/>
    </source>
</evidence>
<evidence type="ECO:0000313" key="3">
    <source>
        <dbReference type="Proteomes" id="UP000823854"/>
    </source>
</evidence>
<evidence type="ECO:0000259" key="1">
    <source>
        <dbReference type="PROSITE" id="PS51747"/>
    </source>
</evidence>
<dbReference type="PANTHER" id="PTHR11079">
    <property type="entry name" value="CYTOSINE DEAMINASE FAMILY MEMBER"/>
    <property type="match status" value="1"/>
</dbReference>
<gene>
    <name evidence="2" type="ORF">H9932_08025</name>
</gene>
<dbReference type="InterPro" id="IPR016193">
    <property type="entry name" value="Cytidine_deaminase-like"/>
</dbReference>
<accession>A0A9D2TGY5</accession>
<dbReference type="Proteomes" id="UP000823854">
    <property type="component" value="Unassembled WGS sequence"/>
</dbReference>
<feature type="non-terminal residue" evidence="2">
    <location>
        <position position="113"/>
    </location>
</feature>
<dbReference type="InterPro" id="IPR002125">
    <property type="entry name" value="CMP_dCMP_dom"/>
</dbReference>
<protein>
    <submittedName>
        <fullName evidence="2">Nucleoside deaminase</fullName>
    </submittedName>
</protein>
<dbReference type="Gene3D" id="3.40.140.10">
    <property type="entry name" value="Cytidine Deaminase, domain 2"/>
    <property type="match status" value="1"/>
</dbReference>
<dbReference type="GO" id="GO:0006152">
    <property type="term" value="P:purine nucleoside catabolic process"/>
    <property type="evidence" value="ECO:0007669"/>
    <property type="project" value="TreeGrafter"/>
</dbReference>
<sequence>MDHPDPTEILQRTIALATANVADGGGPFGAVVRLPGGELVEGVNRVTASNDPTAHAEVAAIREACARTRSPDLRGAVLYSSCEPCPMCLAAALWARLDLVVFAAGRGDAARAG</sequence>
<dbReference type="CDD" id="cd01285">
    <property type="entry name" value="nucleoside_deaminase"/>
    <property type="match status" value="1"/>
</dbReference>
<organism evidence="2 3">
    <name type="scientific">Candidatus Brachybacterium intestinipullorum</name>
    <dbReference type="NCBI Taxonomy" id="2838512"/>
    <lineage>
        <taxon>Bacteria</taxon>
        <taxon>Bacillati</taxon>
        <taxon>Actinomycetota</taxon>
        <taxon>Actinomycetes</taxon>
        <taxon>Micrococcales</taxon>
        <taxon>Dermabacteraceae</taxon>
        <taxon>Brachybacterium</taxon>
    </lineage>
</organism>
<feature type="domain" description="CMP/dCMP-type deaminase" evidence="1">
    <location>
        <begin position="4"/>
        <end position="113"/>
    </location>
</feature>